<sequence>MKNRWIIVTLIITTLISCKQNRFDKIPTPKNSQEVKIVRFENDLFSLDTISIESEYKELSDKHTQFADLFTRGIIRIGKSDSLKFYHYLKMFLTDTMVQNCYRMVSETFPPNADFEKELKSAFARYSYFFPEKVMPKVYTYISGYNLSLAIDDSLVAVGLDRYLGKNTIQYTLLGIPRYIQRKMNPQKVSSDVMRAWLYGVFPFKDSVNNLLSRMIYEGQIMYLTKRMLPNQPDSLIFGYTPQQYKWCQRNEKNIWTYLIENKLLFTTNLLDINKMINDAPFTSGFSRESPGRTAVWIGYRIVEQFMERNQEYTLDDLMKVNDYQYILNKAKYKP</sequence>
<name>A0A7D4BD32_9BACT</name>
<protein>
    <recommendedName>
        <fullName evidence="3">Gliding motility lipoprotein GldB</fullName>
    </recommendedName>
</protein>
<dbReference type="RefSeq" id="WP_173072998.1">
    <property type="nucleotide sequence ID" value="NZ_CP041345.1"/>
</dbReference>
<proteinExistence type="predicted"/>
<reference evidence="1 2" key="1">
    <citation type="submission" date="2019-07" db="EMBL/GenBank/DDBJ databases">
        <title>Thalassofilum flectens gen. nov., sp. nov., a novel moderate thermophilic anaerobe from a shallow sea hot spring in Kunashir Island (Russia), representing a new family in the order Bacteroidales, and proposal of Thalassofilacea fam. nov.</title>
        <authorList>
            <person name="Kochetkova T.V."/>
            <person name="Podosokorskaya O.A."/>
            <person name="Novikov A."/>
            <person name="Elcheninov A.G."/>
            <person name="Toshchakov S.V."/>
            <person name="Kublanov I.V."/>
        </authorList>
    </citation>
    <scope>NUCLEOTIDE SEQUENCE [LARGE SCALE GENOMIC DNA]</scope>
    <source>
        <strain evidence="1 2">38-H</strain>
    </source>
</reference>
<evidence type="ECO:0000313" key="1">
    <source>
        <dbReference type="EMBL" id="QKG79343.1"/>
    </source>
</evidence>
<keyword evidence="2" id="KW-1185">Reference proteome</keyword>
<accession>A0A7D4BD32</accession>
<dbReference type="AlphaFoldDB" id="A0A7D4BD32"/>
<organism evidence="1 2">
    <name type="scientific">Tenuifilum thalassicum</name>
    <dbReference type="NCBI Taxonomy" id="2590900"/>
    <lineage>
        <taxon>Bacteria</taxon>
        <taxon>Pseudomonadati</taxon>
        <taxon>Bacteroidota</taxon>
        <taxon>Bacteroidia</taxon>
        <taxon>Bacteroidales</taxon>
        <taxon>Tenuifilaceae</taxon>
        <taxon>Tenuifilum</taxon>
    </lineage>
</organism>
<dbReference type="KEGG" id="ttz:FHG85_03370"/>
<evidence type="ECO:0008006" key="3">
    <source>
        <dbReference type="Google" id="ProtNLM"/>
    </source>
</evidence>
<dbReference type="EMBL" id="CP041345">
    <property type="protein sequence ID" value="QKG79343.1"/>
    <property type="molecule type" value="Genomic_DNA"/>
</dbReference>
<dbReference type="PROSITE" id="PS51257">
    <property type="entry name" value="PROKAR_LIPOPROTEIN"/>
    <property type="match status" value="1"/>
</dbReference>
<dbReference type="InterPro" id="IPR019853">
    <property type="entry name" value="GldB-like"/>
</dbReference>
<dbReference type="Pfam" id="PF25594">
    <property type="entry name" value="GldB_lipo"/>
    <property type="match status" value="1"/>
</dbReference>
<dbReference type="Proteomes" id="UP000500961">
    <property type="component" value="Chromosome"/>
</dbReference>
<evidence type="ECO:0000313" key="2">
    <source>
        <dbReference type="Proteomes" id="UP000500961"/>
    </source>
</evidence>
<gene>
    <name evidence="1" type="ORF">FHG85_03370</name>
</gene>